<evidence type="ECO:0000313" key="1">
    <source>
        <dbReference type="EMBL" id="RKU42627.1"/>
    </source>
</evidence>
<comment type="caution">
    <text evidence="1">The sequence shown here is derived from an EMBL/GenBank/DDBJ whole genome shotgun (WGS) entry which is preliminary data.</text>
</comment>
<name>A0A420Y442_9PEZI</name>
<gene>
    <name evidence="1" type="ORF">DL546_006007</name>
</gene>
<reference evidence="1 2" key="1">
    <citation type="submission" date="2018-08" db="EMBL/GenBank/DDBJ databases">
        <title>Draft genome of the lignicolous fungus Coniochaeta pulveracea.</title>
        <authorList>
            <person name="Borstlap C.J."/>
            <person name="De Witt R.N."/>
            <person name="Botha A."/>
            <person name="Volschenk H."/>
        </authorList>
    </citation>
    <scope>NUCLEOTIDE SEQUENCE [LARGE SCALE GENOMIC DNA]</scope>
    <source>
        <strain evidence="1 2">CAB683</strain>
    </source>
</reference>
<dbReference type="Proteomes" id="UP000275385">
    <property type="component" value="Unassembled WGS sequence"/>
</dbReference>
<accession>A0A420Y442</accession>
<organism evidence="1 2">
    <name type="scientific">Coniochaeta pulveracea</name>
    <dbReference type="NCBI Taxonomy" id="177199"/>
    <lineage>
        <taxon>Eukaryota</taxon>
        <taxon>Fungi</taxon>
        <taxon>Dikarya</taxon>
        <taxon>Ascomycota</taxon>
        <taxon>Pezizomycotina</taxon>
        <taxon>Sordariomycetes</taxon>
        <taxon>Sordariomycetidae</taxon>
        <taxon>Coniochaetales</taxon>
        <taxon>Coniochaetaceae</taxon>
        <taxon>Coniochaeta</taxon>
    </lineage>
</organism>
<evidence type="ECO:0000313" key="2">
    <source>
        <dbReference type="Proteomes" id="UP000275385"/>
    </source>
</evidence>
<proteinExistence type="predicted"/>
<dbReference type="EMBL" id="QVQW01000054">
    <property type="protein sequence ID" value="RKU42627.1"/>
    <property type="molecule type" value="Genomic_DNA"/>
</dbReference>
<dbReference type="AlphaFoldDB" id="A0A420Y442"/>
<sequence>MDHPGTRLELQAAEVLLSRCEPLIASMKRDWGGMGNLITDLYHTIDVRLRADQEIDQAHLTPLFELRQHFSRMRAVCDSLRSCSSFGRYAQEKEYLAHIIVWISKEQYDPEDEDLSMIWAKNERMVAKVRDRLGMGYLDLTRQSDIVARVSEQVTRFLTDETENDILAGDIHLNMELRDRLDGWARTLGQI</sequence>
<keyword evidence="2" id="KW-1185">Reference proteome</keyword>
<protein>
    <submittedName>
        <fullName evidence="1">Uncharacterized protein</fullName>
    </submittedName>
</protein>